<comment type="pathway">
    <text evidence="5">Cofactor biosynthesis; coenzyme A biosynthesis; CoA from (R)-pantothenate: step 5/5.</text>
</comment>
<dbReference type="PANTHER" id="PTHR10695">
    <property type="entry name" value="DEPHOSPHO-COA KINASE-RELATED"/>
    <property type="match status" value="1"/>
</dbReference>
<protein>
    <recommendedName>
        <fullName evidence="5 6">Dephospho-CoA kinase</fullName>
        <ecNumber evidence="5 6">2.7.1.24</ecNumber>
    </recommendedName>
    <alternativeName>
        <fullName evidence="5">Dephosphocoenzyme A kinase</fullName>
    </alternativeName>
</protein>
<keyword evidence="5 8" id="KW-0418">Kinase</keyword>
<reference evidence="8 10" key="2">
    <citation type="submission" date="2019-07" db="EMBL/GenBank/DDBJ databases">
        <title>Whole genome shotgun sequence of Acetobacter indonesiensis NBRC 16471.</title>
        <authorList>
            <person name="Hosoyama A."/>
            <person name="Uohara A."/>
            <person name="Ohji S."/>
            <person name="Ichikawa N."/>
        </authorList>
    </citation>
    <scope>NUCLEOTIDE SEQUENCE [LARGE SCALE GENOMIC DNA]</scope>
    <source>
        <strain evidence="8 10">NBRC 16471</strain>
    </source>
</reference>
<evidence type="ECO:0000256" key="2">
    <source>
        <dbReference type="ARBA" id="ARBA00022741"/>
    </source>
</evidence>
<dbReference type="CDD" id="cd02022">
    <property type="entry name" value="DPCK"/>
    <property type="match status" value="1"/>
</dbReference>
<keyword evidence="5" id="KW-0808">Transferase</keyword>
<dbReference type="Proteomes" id="UP000321104">
    <property type="component" value="Unassembled WGS sequence"/>
</dbReference>
<dbReference type="UniPathway" id="UPA00241">
    <property type="reaction ID" value="UER00356"/>
</dbReference>
<keyword evidence="5" id="KW-0963">Cytoplasm</keyword>
<dbReference type="GO" id="GO:0005524">
    <property type="term" value="F:ATP binding"/>
    <property type="evidence" value="ECO:0007669"/>
    <property type="project" value="UniProtKB-UniRule"/>
</dbReference>
<dbReference type="SUPFAM" id="SSF52540">
    <property type="entry name" value="P-loop containing nucleoside triphosphate hydrolases"/>
    <property type="match status" value="1"/>
</dbReference>
<dbReference type="EMBL" id="BJXQ01000002">
    <property type="protein sequence ID" value="GEN02403.1"/>
    <property type="molecule type" value="Genomic_DNA"/>
</dbReference>
<dbReference type="HAMAP" id="MF_00376">
    <property type="entry name" value="Dephospho_CoA_kinase"/>
    <property type="match status" value="1"/>
</dbReference>
<comment type="subcellular location">
    <subcellularLocation>
        <location evidence="5">Cytoplasm</location>
    </subcellularLocation>
</comment>
<dbReference type="NCBIfam" id="TIGR00152">
    <property type="entry name" value="dephospho-CoA kinase"/>
    <property type="match status" value="1"/>
</dbReference>
<comment type="function">
    <text evidence="5">Catalyzes the phosphorylation of the 3'-hydroxyl group of dephosphocoenzyme A to form coenzyme A.</text>
</comment>
<evidence type="ECO:0000256" key="5">
    <source>
        <dbReference type="HAMAP-Rule" id="MF_00376"/>
    </source>
</evidence>
<dbReference type="Pfam" id="PF01121">
    <property type="entry name" value="CoaE"/>
    <property type="match status" value="1"/>
</dbReference>
<keyword evidence="9" id="KW-1185">Reference proteome</keyword>
<dbReference type="PROSITE" id="PS51219">
    <property type="entry name" value="DPCK"/>
    <property type="match status" value="1"/>
</dbReference>
<evidence type="ECO:0000313" key="10">
    <source>
        <dbReference type="Proteomes" id="UP000321104"/>
    </source>
</evidence>
<dbReference type="Gene3D" id="3.40.50.300">
    <property type="entry name" value="P-loop containing nucleotide triphosphate hydrolases"/>
    <property type="match status" value="1"/>
</dbReference>
<dbReference type="GO" id="GO:0005737">
    <property type="term" value="C:cytoplasm"/>
    <property type="evidence" value="ECO:0007669"/>
    <property type="project" value="UniProtKB-SubCell"/>
</dbReference>
<dbReference type="EC" id="2.7.1.24" evidence="5 6"/>
<comment type="similarity">
    <text evidence="1 5">Belongs to the CoaE family.</text>
</comment>
<dbReference type="EMBL" id="BAMW01000015">
    <property type="protein sequence ID" value="GAN62834.1"/>
    <property type="molecule type" value="Genomic_DNA"/>
</dbReference>
<reference evidence="7 9" key="1">
    <citation type="submission" date="2012-11" db="EMBL/GenBank/DDBJ databases">
        <title>Whole genome sequence of Acetobacter indonesiensis 5H-1.</title>
        <authorList>
            <person name="Azuma Y."/>
            <person name="Higashiura N."/>
            <person name="Hirakawa H."/>
            <person name="Matsushita K."/>
        </authorList>
    </citation>
    <scope>NUCLEOTIDE SEQUENCE [LARGE SCALE GENOMIC DNA]</scope>
    <source>
        <strain evidence="7 9">5H-1</strain>
    </source>
</reference>
<keyword evidence="2 5" id="KW-0547">Nucleotide-binding</keyword>
<comment type="catalytic activity">
    <reaction evidence="5">
        <text>3'-dephospho-CoA + ATP = ADP + CoA + H(+)</text>
        <dbReference type="Rhea" id="RHEA:18245"/>
        <dbReference type="ChEBI" id="CHEBI:15378"/>
        <dbReference type="ChEBI" id="CHEBI:30616"/>
        <dbReference type="ChEBI" id="CHEBI:57287"/>
        <dbReference type="ChEBI" id="CHEBI:57328"/>
        <dbReference type="ChEBI" id="CHEBI:456216"/>
        <dbReference type="EC" id="2.7.1.24"/>
    </reaction>
</comment>
<proteinExistence type="inferred from homology"/>
<evidence type="ECO:0000313" key="8">
    <source>
        <dbReference type="EMBL" id="GEN02403.1"/>
    </source>
</evidence>
<keyword evidence="3 5" id="KW-0067">ATP-binding</keyword>
<evidence type="ECO:0000313" key="9">
    <source>
        <dbReference type="Proteomes" id="UP000032673"/>
    </source>
</evidence>
<dbReference type="GO" id="GO:0004140">
    <property type="term" value="F:dephospho-CoA kinase activity"/>
    <property type="evidence" value="ECO:0007669"/>
    <property type="project" value="UniProtKB-UniRule"/>
</dbReference>
<comment type="caution">
    <text evidence="8">The sequence shown here is derived from an EMBL/GenBank/DDBJ whole genome shotgun (WGS) entry which is preliminary data.</text>
</comment>
<dbReference type="InterPro" id="IPR001977">
    <property type="entry name" value="Depp_CoAkinase"/>
</dbReference>
<dbReference type="GO" id="GO:0015937">
    <property type="term" value="P:coenzyme A biosynthetic process"/>
    <property type="evidence" value="ECO:0007669"/>
    <property type="project" value="UniProtKB-UniRule"/>
</dbReference>
<sequence>MRRHTGMHVLGLTGGMGMGKSTVAAMLQKAGLPVFDSDATVRQLQADNGPALPAIAQIMPDAVQNGHLDRAVLRRGVSERPEMLKQLERVMHPMVWEARNRFLAAHRLRGTRWVVLDVPLLFETDGQKMCDHVLVVSAPARIQAQRVARRRGLPMAEARKLIARQMPDAKKRRLADTVIETGVALPETRRQVRCLLKALKQ</sequence>
<accession>A0A6N3T0W4</accession>
<evidence type="ECO:0000256" key="6">
    <source>
        <dbReference type="NCBIfam" id="TIGR00152"/>
    </source>
</evidence>
<evidence type="ECO:0000256" key="1">
    <source>
        <dbReference type="ARBA" id="ARBA00009018"/>
    </source>
</evidence>
<evidence type="ECO:0000313" key="7">
    <source>
        <dbReference type="EMBL" id="GAN62834.1"/>
    </source>
</evidence>
<dbReference type="AlphaFoldDB" id="A0A6N3T0W4"/>
<evidence type="ECO:0000256" key="4">
    <source>
        <dbReference type="ARBA" id="ARBA00022993"/>
    </source>
</evidence>
<evidence type="ECO:0000256" key="3">
    <source>
        <dbReference type="ARBA" id="ARBA00022840"/>
    </source>
</evidence>
<dbReference type="PANTHER" id="PTHR10695:SF46">
    <property type="entry name" value="BIFUNCTIONAL COENZYME A SYNTHASE-RELATED"/>
    <property type="match status" value="1"/>
</dbReference>
<gene>
    <name evidence="5 8" type="primary">coaE</name>
    <name evidence="7" type="ORF">Abin_015_120</name>
    <name evidence="8" type="ORF">AIN02nite_04280</name>
</gene>
<feature type="binding site" evidence="5">
    <location>
        <begin position="17"/>
        <end position="22"/>
    </location>
    <ligand>
        <name>ATP</name>
        <dbReference type="ChEBI" id="CHEBI:30616"/>
    </ligand>
</feature>
<organism evidence="8 10">
    <name type="scientific">Acetobacter indonesiensis</name>
    <dbReference type="NCBI Taxonomy" id="104101"/>
    <lineage>
        <taxon>Bacteria</taxon>
        <taxon>Pseudomonadati</taxon>
        <taxon>Pseudomonadota</taxon>
        <taxon>Alphaproteobacteria</taxon>
        <taxon>Acetobacterales</taxon>
        <taxon>Acetobacteraceae</taxon>
        <taxon>Acetobacter</taxon>
    </lineage>
</organism>
<dbReference type="Proteomes" id="UP000032673">
    <property type="component" value="Unassembled WGS sequence"/>
</dbReference>
<dbReference type="InterPro" id="IPR027417">
    <property type="entry name" value="P-loop_NTPase"/>
</dbReference>
<keyword evidence="4 5" id="KW-0173">Coenzyme A biosynthesis</keyword>
<name>A0A6N3T0W4_9PROT</name>